<feature type="transmembrane region" description="Helical" evidence="1">
    <location>
        <begin position="147"/>
        <end position="169"/>
    </location>
</feature>
<evidence type="ECO:0000256" key="1">
    <source>
        <dbReference type="SAM" id="Phobius"/>
    </source>
</evidence>
<dbReference type="AlphaFoldDB" id="A0A914XFW6"/>
<sequence length="177" mass="19349">MVERAYGVAGRLSDTNCDCSYGDCRCAAGRLTVLSGTLFTASWTHSFGTCSCIDPGTPACCVAIFAGVPLSFAAVSYVCVRKTTARRWRIVARCVGSDCLGETTTSRCQLVRLELERPPMTPSIAFRPDATAVHPLCREWGASFVRVYYMVDVSSMSMIIGPHFLVYYLSVCLDELK</sequence>
<evidence type="ECO:0000313" key="2">
    <source>
        <dbReference type="Proteomes" id="UP000887566"/>
    </source>
</evidence>
<dbReference type="Proteomes" id="UP000887566">
    <property type="component" value="Unplaced"/>
</dbReference>
<evidence type="ECO:0000313" key="3">
    <source>
        <dbReference type="WBParaSite" id="PSAMB.scaffold838size40536.g9110.t1"/>
    </source>
</evidence>
<keyword evidence="2" id="KW-1185">Reference proteome</keyword>
<dbReference type="WBParaSite" id="PSAMB.scaffold838size40536.g9110.t1">
    <property type="protein sequence ID" value="PSAMB.scaffold838size40536.g9110.t1"/>
    <property type="gene ID" value="PSAMB.scaffold838size40536.g9110"/>
</dbReference>
<organism evidence="2 3">
    <name type="scientific">Plectus sambesii</name>
    <dbReference type="NCBI Taxonomy" id="2011161"/>
    <lineage>
        <taxon>Eukaryota</taxon>
        <taxon>Metazoa</taxon>
        <taxon>Ecdysozoa</taxon>
        <taxon>Nematoda</taxon>
        <taxon>Chromadorea</taxon>
        <taxon>Plectida</taxon>
        <taxon>Plectina</taxon>
        <taxon>Plectoidea</taxon>
        <taxon>Plectidae</taxon>
        <taxon>Plectus</taxon>
    </lineage>
</organism>
<accession>A0A914XFW6</accession>
<reference evidence="3" key="1">
    <citation type="submission" date="2022-11" db="UniProtKB">
        <authorList>
            <consortium name="WormBaseParasite"/>
        </authorList>
    </citation>
    <scope>IDENTIFICATION</scope>
</reference>
<keyword evidence="1" id="KW-0472">Membrane</keyword>
<keyword evidence="1" id="KW-0812">Transmembrane</keyword>
<proteinExistence type="predicted"/>
<feature type="transmembrane region" description="Helical" evidence="1">
    <location>
        <begin position="62"/>
        <end position="80"/>
    </location>
</feature>
<name>A0A914XFW6_9BILA</name>
<keyword evidence="1" id="KW-1133">Transmembrane helix</keyword>
<protein>
    <submittedName>
        <fullName evidence="3">Uncharacterized protein</fullName>
    </submittedName>
</protein>